<keyword evidence="4" id="KW-1185">Reference proteome</keyword>
<feature type="chain" id="PRO_5004787468" evidence="2">
    <location>
        <begin position="23"/>
        <end position="150"/>
    </location>
</feature>
<accession>W0E908</accession>
<feature type="compositionally biased region" description="Basic and acidic residues" evidence="1">
    <location>
        <begin position="107"/>
        <end position="127"/>
    </location>
</feature>
<evidence type="ECO:0000256" key="1">
    <source>
        <dbReference type="SAM" id="MobiDB-lite"/>
    </source>
</evidence>
<reference evidence="3 4" key="1">
    <citation type="submission" date="2013-12" db="EMBL/GenBank/DDBJ databases">
        <authorList>
            <consortium name="DOE Joint Genome Institute"/>
            <person name="Bryant D.A."/>
            <person name="Huntemann M."/>
            <person name="Han J."/>
            <person name="Chen A."/>
            <person name="Kyrpides N."/>
            <person name="Mavromatis K."/>
            <person name="Markowitz V."/>
            <person name="Palaniappan K."/>
            <person name="Ivanova N."/>
            <person name="Schaumberg A."/>
            <person name="Pati A."/>
            <person name="Liolios K."/>
            <person name="Nordberg H.P."/>
            <person name="Cantor M.N."/>
            <person name="Hua S.X."/>
            <person name="Woyke T."/>
        </authorList>
    </citation>
    <scope>NUCLEOTIDE SEQUENCE [LARGE SCALE GENOMIC DNA]</scope>
    <source>
        <strain evidence="3 4">984</strain>
    </source>
</reference>
<keyword evidence="2" id="KW-0732">Signal</keyword>
<sequence>MMRRLSAATLVCALWCAAPGAAQSLWSAPDGADSPYRQGFEQGLEQQAAPPVWSAPPRARDDGYRFRPWGAEETRTDEVPGYRFREPGRRADAPLVVPGEGIEYRFRPLTERERMRRDETRNRDWRPRRQRSSDGQAPPPLGWPAPWSLD</sequence>
<feature type="compositionally biased region" description="Basic and acidic residues" evidence="1">
    <location>
        <begin position="58"/>
        <end position="72"/>
    </location>
</feature>
<proteinExistence type="predicted"/>
<evidence type="ECO:0000256" key="2">
    <source>
        <dbReference type="SAM" id="SignalP"/>
    </source>
</evidence>
<feature type="region of interest" description="Disordered" evidence="1">
    <location>
        <begin position="43"/>
        <end position="72"/>
    </location>
</feature>
<feature type="signal peptide" evidence="2">
    <location>
        <begin position="1"/>
        <end position="22"/>
    </location>
</feature>
<organism evidence="3 4">
    <name type="scientific">Marichromatium purpuratum 984</name>
    <dbReference type="NCBI Taxonomy" id="765910"/>
    <lineage>
        <taxon>Bacteria</taxon>
        <taxon>Pseudomonadati</taxon>
        <taxon>Pseudomonadota</taxon>
        <taxon>Gammaproteobacteria</taxon>
        <taxon>Chromatiales</taxon>
        <taxon>Chromatiaceae</taxon>
        <taxon>Marichromatium</taxon>
    </lineage>
</organism>
<dbReference type="KEGG" id="mpur:MARPU_11125"/>
<dbReference type="AlphaFoldDB" id="W0E908"/>
<dbReference type="HOGENOM" id="CLU_1738327_0_0_6"/>
<dbReference type="EMBL" id="CP007031">
    <property type="protein sequence ID" value="AHF05551.1"/>
    <property type="molecule type" value="Genomic_DNA"/>
</dbReference>
<name>W0E908_MARPU</name>
<feature type="region of interest" description="Disordered" evidence="1">
    <location>
        <begin position="107"/>
        <end position="150"/>
    </location>
</feature>
<gene>
    <name evidence="3" type="ORF">MARPU_11125</name>
</gene>
<dbReference type="RefSeq" id="WP_005223225.1">
    <property type="nucleotide sequence ID" value="NZ_CP007031.1"/>
</dbReference>
<protein>
    <submittedName>
        <fullName evidence="3">Uncharacterized protein</fullName>
    </submittedName>
</protein>
<dbReference type="Proteomes" id="UP000005275">
    <property type="component" value="Chromosome"/>
</dbReference>
<evidence type="ECO:0000313" key="3">
    <source>
        <dbReference type="EMBL" id="AHF05551.1"/>
    </source>
</evidence>
<evidence type="ECO:0000313" key="4">
    <source>
        <dbReference type="Proteomes" id="UP000005275"/>
    </source>
</evidence>
<dbReference type="STRING" id="765910.MARPU_11125"/>